<dbReference type="InterPro" id="IPR007376">
    <property type="entry name" value="dsDNA_mimic_put"/>
</dbReference>
<dbReference type="Proteomes" id="UP000005012">
    <property type="component" value="Chromosome"/>
</dbReference>
<dbReference type="GeneID" id="93519141"/>
<organism evidence="1 2">
    <name type="scientific">Providencia stuartii (strain MRSN 2154)</name>
    <dbReference type="NCBI Taxonomy" id="1157951"/>
    <lineage>
        <taxon>Bacteria</taxon>
        <taxon>Pseudomonadati</taxon>
        <taxon>Pseudomonadota</taxon>
        <taxon>Gammaproteobacteria</taxon>
        <taxon>Enterobacterales</taxon>
        <taxon>Morganellaceae</taxon>
        <taxon>Providencia</taxon>
    </lineage>
</organism>
<evidence type="ECO:0000313" key="1">
    <source>
        <dbReference type="EMBL" id="AFH92023.1"/>
    </source>
</evidence>
<evidence type="ECO:0000313" key="2">
    <source>
        <dbReference type="Proteomes" id="UP000005012"/>
    </source>
</evidence>
<dbReference type="AlphaFoldDB" id="A0A140NGQ3"/>
<dbReference type="RefSeq" id="WP_014656059.1">
    <property type="nucleotide sequence ID" value="NC_017731.1"/>
</dbReference>
<sequence length="110" mass="12614">MTKPQSIKLIDEDEIIEIAYDLFLEQAMDNLEPADQVIFALQFEECGAAEIAPLSQHWQDVIQPDFDLDTLSEVIIGLAQSDDDEIADIFARILISRHPAQPFHHILWKR</sequence>
<reference evidence="2" key="2">
    <citation type="submission" date="2012-04" db="EMBL/GenBank/DDBJ databases">
        <title>Complete genome sequence of Providencia stuartii clinical isolate MRSN 2154.</title>
        <authorList>
            <person name="Clifford R.J."/>
            <person name="Hang J."/>
            <person name="Riley M.C."/>
            <person name="Onmus-Leone F."/>
            <person name="Kuschner R.A."/>
            <person name="Lesho E.P."/>
            <person name="Waterman P.E."/>
        </authorList>
    </citation>
    <scope>NUCLEOTIDE SEQUENCE [LARGE SCALE GENOMIC DNA]</scope>
    <source>
        <strain evidence="2">MRSN 2154</strain>
    </source>
</reference>
<reference evidence="1 2" key="1">
    <citation type="journal article" date="2012" name="J. Bacteriol.">
        <title>Complete Genome Sequence of Providencia stuartii Clinical Isolate MRSN 2154.</title>
        <authorList>
            <person name="Clifford R.J."/>
            <person name="Hang J."/>
            <person name="Riley M.C."/>
            <person name="Onmus-Leone F."/>
            <person name="Kuschner R.A."/>
            <person name="Lesho E.P."/>
            <person name="Waterman P.E."/>
        </authorList>
    </citation>
    <scope>NUCLEOTIDE SEQUENCE [LARGE SCALE GENOMIC DNA]</scope>
    <source>
        <strain evidence="1 2">MRSN 2154</strain>
    </source>
</reference>
<dbReference type="SUPFAM" id="SSF102816">
    <property type="entry name" value="Putative dsDNA mimic"/>
    <property type="match status" value="1"/>
</dbReference>
<dbReference type="Pfam" id="PF04269">
    <property type="entry name" value="DUF440"/>
    <property type="match status" value="1"/>
</dbReference>
<dbReference type="PATRIC" id="fig|1157951.4.peg.123"/>
<dbReference type="Gene3D" id="3.10.450.140">
    <property type="entry name" value="dsDNA mimic, putative"/>
    <property type="match status" value="1"/>
</dbReference>
<dbReference type="NCBIfam" id="NF003469">
    <property type="entry name" value="PRK05094.1"/>
    <property type="match status" value="1"/>
</dbReference>
<dbReference type="PIRSF" id="PIRSF004916">
    <property type="entry name" value="UCP004916"/>
    <property type="match status" value="1"/>
</dbReference>
<name>A0A140NGQ3_PROSM</name>
<dbReference type="EMBL" id="CP003488">
    <property type="protein sequence ID" value="AFH92023.1"/>
    <property type="molecule type" value="Genomic_DNA"/>
</dbReference>
<dbReference type="KEGG" id="psi:S70_00610"/>
<dbReference type="HOGENOM" id="CLU_143392_0_0_6"/>
<gene>
    <name evidence="1" type="ordered locus">S70_00610</name>
</gene>
<protein>
    <submittedName>
        <fullName evidence="1">DsDNA-mimic protein</fullName>
    </submittedName>
</protein>
<dbReference type="InterPro" id="IPR036763">
    <property type="entry name" value="Put_dsDNA_mimic_sf"/>
</dbReference>
<proteinExistence type="predicted"/>
<dbReference type="OrthoDB" id="5677388at2"/>
<accession>A0A140NGQ3</accession>